<reference evidence="7" key="1">
    <citation type="submission" date="2023-10" db="EMBL/GenBank/DDBJ databases">
        <title>Genome assembly of Pristionchus species.</title>
        <authorList>
            <person name="Yoshida K."/>
            <person name="Sommer R.J."/>
        </authorList>
    </citation>
    <scope>NUCLEOTIDE SEQUENCE</scope>
    <source>
        <strain evidence="7">RS0144</strain>
    </source>
</reference>
<evidence type="ECO:0000313" key="7">
    <source>
        <dbReference type="EMBL" id="GMS78434.1"/>
    </source>
</evidence>
<dbReference type="Proteomes" id="UP001432027">
    <property type="component" value="Unassembled WGS sequence"/>
</dbReference>
<dbReference type="PANTHER" id="PTHR22945">
    <property type="entry name" value="SERPENTINE RECEPTOR, CLASS D DELTA"/>
    <property type="match status" value="1"/>
</dbReference>
<dbReference type="AlphaFoldDB" id="A0AAV5SB28"/>
<feature type="transmembrane region" description="Helical" evidence="6">
    <location>
        <begin position="83"/>
        <end position="107"/>
    </location>
</feature>
<evidence type="ECO:0000256" key="4">
    <source>
        <dbReference type="ARBA" id="ARBA00022989"/>
    </source>
</evidence>
<proteinExistence type="inferred from homology"/>
<feature type="transmembrane region" description="Helical" evidence="6">
    <location>
        <begin position="6"/>
        <end position="30"/>
    </location>
</feature>
<feature type="transmembrane region" description="Helical" evidence="6">
    <location>
        <begin position="42"/>
        <end position="63"/>
    </location>
</feature>
<dbReference type="InterPro" id="IPR050920">
    <property type="entry name" value="Nematode_rcpt-like_delta"/>
</dbReference>
<dbReference type="PANTHER" id="PTHR22945:SF40">
    <property type="entry name" value="SERPENTINE RECEPTOR, CLASS D (DELTA)-RELATED"/>
    <property type="match status" value="1"/>
</dbReference>
<sequence length="131" mass="14527">NPLDWITLVSHTVSGSAGIFLNSVFIYLLLFRSDKHLKSYAILLLNACITDNLASFCVLYTISRQIPVTKTSGVGIYLGPCSHIAVCVLCYLPTLHYVVALSSSYFIHDGYEERKKELIATVIAVTRPDLM</sequence>
<name>A0AAV5SB28_9BILA</name>
<comment type="caution">
    <text evidence="7">The sequence shown here is derived from an EMBL/GenBank/DDBJ whole genome shotgun (WGS) entry which is preliminary data.</text>
</comment>
<evidence type="ECO:0008006" key="9">
    <source>
        <dbReference type="Google" id="ProtNLM"/>
    </source>
</evidence>
<accession>A0AAV5SB28</accession>
<dbReference type="Pfam" id="PF10317">
    <property type="entry name" value="7TM_GPCR_Srd"/>
    <property type="match status" value="1"/>
</dbReference>
<evidence type="ECO:0000256" key="2">
    <source>
        <dbReference type="ARBA" id="ARBA00009166"/>
    </source>
</evidence>
<protein>
    <recommendedName>
        <fullName evidence="9">G protein-coupled receptor</fullName>
    </recommendedName>
</protein>
<keyword evidence="4 6" id="KW-1133">Transmembrane helix</keyword>
<dbReference type="EMBL" id="BTSX01000001">
    <property type="protein sequence ID" value="GMS78434.1"/>
    <property type="molecule type" value="Genomic_DNA"/>
</dbReference>
<comment type="similarity">
    <text evidence="2">Belongs to the nematode receptor-like protein srd family.</text>
</comment>
<evidence type="ECO:0000256" key="6">
    <source>
        <dbReference type="SAM" id="Phobius"/>
    </source>
</evidence>
<organism evidence="7 8">
    <name type="scientific">Pristionchus entomophagus</name>
    <dbReference type="NCBI Taxonomy" id="358040"/>
    <lineage>
        <taxon>Eukaryota</taxon>
        <taxon>Metazoa</taxon>
        <taxon>Ecdysozoa</taxon>
        <taxon>Nematoda</taxon>
        <taxon>Chromadorea</taxon>
        <taxon>Rhabditida</taxon>
        <taxon>Rhabditina</taxon>
        <taxon>Diplogasteromorpha</taxon>
        <taxon>Diplogasteroidea</taxon>
        <taxon>Neodiplogasteridae</taxon>
        <taxon>Pristionchus</taxon>
    </lineage>
</organism>
<keyword evidence="5 6" id="KW-0472">Membrane</keyword>
<feature type="non-terminal residue" evidence="7">
    <location>
        <position position="131"/>
    </location>
</feature>
<evidence type="ECO:0000313" key="8">
    <source>
        <dbReference type="Proteomes" id="UP001432027"/>
    </source>
</evidence>
<dbReference type="GO" id="GO:0016020">
    <property type="term" value="C:membrane"/>
    <property type="evidence" value="ECO:0007669"/>
    <property type="project" value="UniProtKB-SubCell"/>
</dbReference>
<keyword evidence="3 6" id="KW-0812">Transmembrane</keyword>
<gene>
    <name evidence="7" type="ORF">PENTCL1PPCAC_609</name>
</gene>
<keyword evidence="8" id="KW-1185">Reference proteome</keyword>
<evidence type="ECO:0000256" key="1">
    <source>
        <dbReference type="ARBA" id="ARBA00004141"/>
    </source>
</evidence>
<evidence type="ECO:0000256" key="5">
    <source>
        <dbReference type="ARBA" id="ARBA00023136"/>
    </source>
</evidence>
<feature type="non-terminal residue" evidence="7">
    <location>
        <position position="1"/>
    </location>
</feature>
<evidence type="ECO:0000256" key="3">
    <source>
        <dbReference type="ARBA" id="ARBA00022692"/>
    </source>
</evidence>
<dbReference type="InterPro" id="IPR019421">
    <property type="entry name" value="7TM_GPCR_serpentine_rcpt_Srd"/>
</dbReference>
<comment type="subcellular location">
    <subcellularLocation>
        <location evidence="1">Membrane</location>
        <topology evidence="1">Multi-pass membrane protein</topology>
    </subcellularLocation>
</comment>